<dbReference type="Pfam" id="PF00098">
    <property type="entry name" value="zf-CCHC"/>
    <property type="match status" value="1"/>
</dbReference>
<organism evidence="4 5">
    <name type="scientific">Mikania micrantha</name>
    <name type="common">bitter vine</name>
    <dbReference type="NCBI Taxonomy" id="192012"/>
    <lineage>
        <taxon>Eukaryota</taxon>
        <taxon>Viridiplantae</taxon>
        <taxon>Streptophyta</taxon>
        <taxon>Embryophyta</taxon>
        <taxon>Tracheophyta</taxon>
        <taxon>Spermatophyta</taxon>
        <taxon>Magnoliopsida</taxon>
        <taxon>eudicotyledons</taxon>
        <taxon>Gunneridae</taxon>
        <taxon>Pentapetalae</taxon>
        <taxon>asterids</taxon>
        <taxon>campanulids</taxon>
        <taxon>Asterales</taxon>
        <taxon>Asteraceae</taxon>
        <taxon>Asteroideae</taxon>
        <taxon>Heliantheae alliance</taxon>
        <taxon>Eupatorieae</taxon>
        <taxon>Mikania</taxon>
    </lineage>
</organism>
<keyword evidence="1" id="KW-0862">Zinc</keyword>
<keyword evidence="1" id="KW-0863">Zinc-finger</keyword>
<evidence type="ECO:0000313" key="4">
    <source>
        <dbReference type="EMBL" id="KAD4178406.1"/>
    </source>
</evidence>
<feature type="region of interest" description="Disordered" evidence="2">
    <location>
        <begin position="191"/>
        <end position="219"/>
    </location>
</feature>
<sequence>MNPIPINQIPINPPRCSFKDFNSCNPTKFNGTEGATAMLQWFESMDSVFLNCDCPNELKVRYATSTLQKRALTWWNAEKRTLGEEATTALTWEQLKDAMTREFCPRNEIMKLEHEFWLLKQDSGENMAYNNRFHELSALVPEMVTPLSRGIEKYIGGLPMQIQDSVWSSKPASIAEAIRLSATLTDNHVKAGTLTRKGSKKEEKKSSTEPSKEVQAGPLIPFKKFNNKRKANHVNFAATQATPLQQVAHATQTNKKAYTGTAPLCPTCNFHHMPTFPCRVCSNYKRYGHFYTTCRLPKAPANQANIPRINAPNAPVVRSCYVCGDPGHFANTCALRVALTCFQVQALAVEASRQKRTSRLGRSQQKSIALAEPYLAGAEATALPRAVNEVSNSLVLALQQVVRTDGLIDGTIAIFDASDPTSFTIAYKNDYDQQLAASDSATNLERLHVHLHLFLGTYKEAKSVLQVWEFDQEHQRWLPVAELADPDDKGDRVYAHVWALNFRRPYVLVAVKTSNGIPIWQIAFKPNRNGSLSIEKVMPHCHDNEIFALLAFDAYYLYNSLF</sequence>
<dbReference type="InterPro" id="IPR005162">
    <property type="entry name" value="Retrotrans_gag_dom"/>
</dbReference>
<dbReference type="Gene3D" id="4.10.60.10">
    <property type="entry name" value="Zinc finger, CCHC-type"/>
    <property type="match status" value="1"/>
</dbReference>
<dbReference type="GO" id="GO:0008270">
    <property type="term" value="F:zinc ion binding"/>
    <property type="evidence" value="ECO:0007669"/>
    <property type="project" value="UniProtKB-KW"/>
</dbReference>
<dbReference type="PROSITE" id="PS50158">
    <property type="entry name" value="ZF_CCHC"/>
    <property type="match status" value="1"/>
</dbReference>
<dbReference type="InterPro" id="IPR001878">
    <property type="entry name" value="Znf_CCHC"/>
</dbReference>
<dbReference type="EMBL" id="SZYD01000014">
    <property type="protein sequence ID" value="KAD4178406.1"/>
    <property type="molecule type" value="Genomic_DNA"/>
</dbReference>
<dbReference type="PANTHER" id="PTHR33223">
    <property type="entry name" value="CCHC-TYPE DOMAIN-CONTAINING PROTEIN"/>
    <property type="match status" value="1"/>
</dbReference>
<reference evidence="4 5" key="1">
    <citation type="submission" date="2019-05" db="EMBL/GenBank/DDBJ databases">
        <title>Mikania micrantha, genome provides insights into the molecular mechanism of rapid growth.</title>
        <authorList>
            <person name="Liu B."/>
        </authorList>
    </citation>
    <scope>NUCLEOTIDE SEQUENCE [LARGE SCALE GENOMIC DNA]</scope>
    <source>
        <strain evidence="4">NLD-2019</strain>
        <tissue evidence="4">Leaf</tissue>
    </source>
</reference>
<evidence type="ECO:0000256" key="2">
    <source>
        <dbReference type="SAM" id="MobiDB-lite"/>
    </source>
</evidence>
<name>A0A5N6MW98_9ASTR</name>
<dbReference type="PANTHER" id="PTHR33223:SF11">
    <property type="entry name" value="ELEMENT PROTEIN, PUTATIVE-RELATED"/>
    <property type="match status" value="1"/>
</dbReference>
<feature type="domain" description="CCHC-type" evidence="3">
    <location>
        <begin position="320"/>
        <end position="333"/>
    </location>
</feature>
<keyword evidence="1" id="KW-0479">Metal-binding</keyword>
<dbReference type="Pfam" id="PF03732">
    <property type="entry name" value="Retrotrans_gag"/>
    <property type="match status" value="1"/>
</dbReference>
<dbReference type="AlphaFoldDB" id="A0A5N6MW98"/>
<keyword evidence="5" id="KW-1185">Reference proteome</keyword>
<dbReference type="Proteomes" id="UP000326396">
    <property type="component" value="Linkage Group LG4"/>
</dbReference>
<evidence type="ECO:0000256" key="1">
    <source>
        <dbReference type="PROSITE-ProRule" id="PRU00047"/>
    </source>
</evidence>
<proteinExistence type="predicted"/>
<gene>
    <name evidence="4" type="ORF">E3N88_26997</name>
</gene>
<evidence type="ECO:0000259" key="3">
    <source>
        <dbReference type="PROSITE" id="PS50158"/>
    </source>
</evidence>
<accession>A0A5N6MW98</accession>
<dbReference type="GO" id="GO:0003676">
    <property type="term" value="F:nucleic acid binding"/>
    <property type="evidence" value="ECO:0007669"/>
    <property type="project" value="InterPro"/>
</dbReference>
<feature type="compositionally biased region" description="Basic and acidic residues" evidence="2">
    <location>
        <begin position="200"/>
        <end position="212"/>
    </location>
</feature>
<protein>
    <recommendedName>
        <fullName evidence="3">CCHC-type domain-containing protein</fullName>
    </recommendedName>
</protein>
<evidence type="ECO:0000313" key="5">
    <source>
        <dbReference type="Proteomes" id="UP000326396"/>
    </source>
</evidence>
<comment type="caution">
    <text evidence="4">The sequence shown here is derived from an EMBL/GenBank/DDBJ whole genome shotgun (WGS) entry which is preliminary data.</text>
</comment>